<accession>A0A256GTD1</accession>
<evidence type="ECO:0000313" key="5">
    <source>
        <dbReference type="EMBL" id="OYR30453.1"/>
    </source>
</evidence>
<dbReference type="GO" id="GO:0003824">
    <property type="term" value="F:catalytic activity"/>
    <property type="evidence" value="ECO:0007669"/>
    <property type="project" value="InterPro"/>
</dbReference>
<comment type="caution">
    <text evidence="5">The sequence shown here is derived from an EMBL/GenBank/DDBJ whole genome shotgun (WGS) entry which is preliminary data.</text>
</comment>
<proteinExistence type="inferred from homology"/>
<gene>
    <name evidence="5" type="ORF">CES86_1778</name>
</gene>
<comment type="function">
    <text evidence="1">Hydrolyzes indole-3-acetamide (IAM) into indole-3-acetic acid (IAA).</text>
</comment>
<dbReference type="Proteomes" id="UP000216363">
    <property type="component" value="Unassembled WGS sequence"/>
</dbReference>
<dbReference type="PANTHER" id="PTHR11895">
    <property type="entry name" value="TRANSAMIDASE"/>
    <property type="match status" value="1"/>
</dbReference>
<dbReference type="InterPro" id="IPR023631">
    <property type="entry name" value="Amidase_dom"/>
</dbReference>
<dbReference type="Gene3D" id="3.90.1300.10">
    <property type="entry name" value="Amidase signature (AS) domain"/>
    <property type="match status" value="1"/>
</dbReference>
<sequence length="469" mass="49176">MAIDMNQQDATALAQAIAERILSAEQAMDAALDAAEKWRPLGAITYLDRDLGRAGAIAFDAAPSRAAFAGVPSLFKDLGGPCAGLPIRLGSQAFLNASPQMDSELGHRLRAAGLNFFGTTTVPEFGLALASEPAGAPPARHPFDETLSPGGSSGGAAAAVAAGIVAIAHATDAGGSIRVPAATCGLVGLKPSRGAMPAGPHFGNYLAGIASEFALCRSVRDAKALLPLVEGKTEGFLPDPAMQASDLPDRLRIGIVTGDLANYPITSERLQVVADAAHFLEAQGHTIREIPASEFSPLIASSARAFDRIISVNLAAAIDFLALDEDKLEPLTRAVAERGRRMEATALYRAMNGAVSAAHMLWQIFRDIDVLITPMLARGPMPLGSFSMNHGDVDAHWQKMNAFAPYAALANISGFPALSLPFGTDTNDMPVALQLVAPMGADRLLLSLGQRLEADQRWQHKFPVAGLHT</sequence>
<organism evidence="5 6">
    <name type="scientific">Brucella lupini</name>
    <dbReference type="NCBI Taxonomy" id="255457"/>
    <lineage>
        <taxon>Bacteria</taxon>
        <taxon>Pseudomonadati</taxon>
        <taxon>Pseudomonadota</taxon>
        <taxon>Alphaproteobacteria</taxon>
        <taxon>Hyphomicrobiales</taxon>
        <taxon>Brucellaceae</taxon>
        <taxon>Brucella/Ochrobactrum group</taxon>
        <taxon>Brucella</taxon>
    </lineage>
</organism>
<dbReference type="InterPro" id="IPR020556">
    <property type="entry name" value="Amidase_CS"/>
</dbReference>
<dbReference type="InterPro" id="IPR000120">
    <property type="entry name" value="Amidase"/>
</dbReference>
<dbReference type="InterPro" id="IPR036928">
    <property type="entry name" value="AS_sf"/>
</dbReference>
<dbReference type="Pfam" id="PF01425">
    <property type="entry name" value="Amidase"/>
    <property type="match status" value="1"/>
</dbReference>
<evidence type="ECO:0000256" key="1">
    <source>
        <dbReference type="ARBA" id="ARBA00003871"/>
    </source>
</evidence>
<evidence type="ECO:0000256" key="2">
    <source>
        <dbReference type="ARBA" id="ARBA00009199"/>
    </source>
</evidence>
<dbReference type="PROSITE" id="PS00571">
    <property type="entry name" value="AMIDASES"/>
    <property type="match status" value="1"/>
</dbReference>
<evidence type="ECO:0000259" key="4">
    <source>
        <dbReference type="Pfam" id="PF01425"/>
    </source>
</evidence>
<name>A0A256GTD1_9HYPH</name>
<reference evidence="5 6" key="1">
    <citation type="submission" date="2017-07" db="EMBL/GenBank/DDBJ databases">
        <title>Draft genome of Ochrobactrum lupini type strain LUP21.</title>
        <authorList>
            <person name="Krzyzanowska D.M."/>
            <person name="Jafra S."/>
        </authorList>
    </citation>
    <scope>NUCLEOTIDE SEQUENCE [LARGE SCALE GENOMIC DNA]</scope>
    <source>
        <strain evidence="5 6">LUP21</strain>
    </source>
</reference>
<feature type="domain" description="Amidase" evidence="4">
    <location>
        <begin position="54"/>
        <end position="446"/>
    </location>
</feature>
<dbReference type="AlphaFoldDB" id="A0A256GTD1"/>
<dbReference type="EMBL" id="NNRN01000044">
    <property type="protein sequence ID" value="OYR30453.1"/>
    <property type="molecule type" value="Genomic_DNA"/>
</dbReference>
<dbReference type="PANTHER" id="PTHR11895:SF7">
    <property type="entry name" value="GLUTAMYL-TRNA(GLN) AMIDOTRANSFERASE SUBUNIT A, MITOCHONDRIAL"/>
    <property type="match status" value="1"/>
</dbReference>
<protein>
    <recommendedName>
        <fullName evidence="3">Indoleacetamide hydrolase</fullName>
    </recommendedName>
</protein>
<dbReference type="SUPFAM" id="SSF75304">
    <property type="entry name" value="Amidase signature (AS) enzymes"/>
    <property type="match status" value="1"/>
</dbReference>
<evidence type="ECO:0000313" key="6">
    <source>
        <dbReference type="Proteomes" id="UP000216363"/>
    </source>
</evidence>
<evidence type="ECO:0000256" key="3">
    <source>
        <dbReference type="ARBA" id="ARBA00021874"/>
    </source>
</evidence>
<comment type="similarity">
    <text evidence="2">Belongs to the amidase family.</text>
</comment>